<dbReference type="PANTHER" id="PTHR24110:SF3">
    <property type="entry name" value="CENTROSOMAL PROTEIN OF 78 KDA"/>
    <property type="match status" value="1"/>
</dbReference>
<dbReference type="InterPro" id="IPR001611">
    <property type="entry name" value="Leu-rich_rpt"/>
</dbReference>
<dbReference type="Proteomes" id="UP000694388">
    <property type="component" value="Unplaced"/>
</dbReference>
<dbReference type="InterPro" id="IPR032675">
    <property type="entry name" value="LRR_dom_sf"/>
</dbReference>
<protein>
    <submittedName>
        <fullName evidence="1">Uncharacterized protein</fullName>
    </submittedName>
</protein>
<dbReference type="PANTHER" id="PTHR24110">
    <property type="entry name" value="CENTROSOMAL PROTEIN OF 78 KDA"/>
    <property type="match status" value="1"/>
</dbReference>
<sequence length="341" mass="37550">MPDCIDSMRYVSRDGSDLLSDIEGLHPLFGEGRGVSMAAQDGPRQPRNLRAQYEHLCVREGTAPIQEVSDGLESLQLHVNVDRLRRPRWPPVIKCVQMGKTLTDISFKSTRCAEPRLSEVRTVRRRTVEQPEENLRHMLPVLCKAIAECLDSSQALISLRLEFLQLNLGEIGALAGGLAHSSSLHTLSLAGCPITNRGLEVLCRSLRIATTVQCVDFSSCGITSHGVELLTKVIQNQAMNRHAQAWAGSLRYRCPDLDVMPGLRRLSLNRNPLIGDRGAIAIADALQDELWLKALDLQACGISNFGADSLITMLKSNSSIVVLDIRGNHLIGEIKCPHLFP</sequence>
<dbReference type="PRINTS" id="PR02062">
    <property type="entry name" value="CENTROSOME78"/>
</dbReference>
<reference evidence="1" key="2">
    <citation type="submission" date="2025-09" db="UniProtKB">
        <authorList>
            <consortium name="Ensembl"/>
        </authorList>
    </citation>
    <scope>IDENTIFICATION</scope>
</reference>
<dbReference type="GeneTree" id="ENSGT00390000013287"/>
<dbReference type="Pfam" id="PF13516">
    <property type="entry name" value="LRR_6"/>
    <property type="match status" value="3"/>
</dbReference>
<evidence type="ECO:0000313" key="1">
    <source>
        <dbReference type="Ensembl" id="ENSEBUP00000023853.1"/>
    </source>
</evidence>
<organism evidence="1 2">
    <name type="scientific">Eptatretus burgeri</name>
    <name type="common">Inshore hagfish</name>
    <dbReference type="NCBI Taxonomy" id="7764"/>
    <lineage>
        <taxon>Eukaryota</taxon>
        <taxon>Metazoa</taxon>
        <taxon>Chordata</taxon>
        <taxon>Craniata</taxon>
        <taxon>Vertebrata</taxon>
        <taxon>Cyclostomata</taxon>
        <taxon>Myxini</taxon>
        <taxon>Myxiniformes</taxon>
        <taxon>Myxinidae</taxon>
        <taxon>Eptatretinae</taxon>
        <taxon>Eptatretus</taxon>
    </lineage>
</organism>
<reference evidence="1" key="1">
    <citation type="submission" date="2025-08" db="UniProtKB">
        <authorList>
            <consortium name="Ensembl"/>
        </authorList>
    </citation>
    <scope>IDENTIFICATION</scope>
</reference>
<dbReference type="GO" id="GO:0036064">
    <property type="term" value="C:ciliary basal body"/>
    <property type="evidence" value="ECO:0007669"/>
    <property type="project" value="TreeGrafter"/>
</dbReference>
<dbReference type="Ensembl" id="ENSEBUT00000024429.1">
    <property type="protein sequence ID" value="ENSEBUP00000023853.1"/>
    <property type="gene ID" value="ENSEBUG00000014699.1"/>
</dbReference>
<keyword evidence="2" id="KW-1185">Reference proteome</keyword>
<dbReference type="GO" id="GO:0005813">
    <property type="term" value="C:centrosome"/>
    <property type="evidence" value="ECO:0007669"/>
    <property type="project" value="TreeGrafter"/>
</dbReference>
<dbReference type="Gene3D" id="3.80.10.10">
    <property type="entry name" value="Ribonuclease Inhibitor"/>
    <property type="match status" value="2"/>
</dbReference>
<dbReference type="InterPro" id="IPR026212">
    <property type="entry name" value="Cep78"/>
</dbReference>
<evidence type="ECO:0000313" key="2">
    <source>
        <dbReference type="Proteomes" id="UP000694388"/>
    </source>
</evidence>
<dbReference type="AlphaFoldDB" id="A0A8C4R5C7"/>
<dbReference type="SUPFAM" id="SSF52047">
    <property type="entry name" value="RNI-like"/>
    <property type="match status" value="1"/>
</dbReference>
<accession>A0A8C4R5C7</accession>
<proteinExistence type="predicted"/>
<dbReference type="SMART" id="SM00368">
    <property type="entry name" value="LRR_RI"/>
    <property type="match status" value="3"/>
</dbReference>
<name>A0A8C4R5C7_EPTBU</name>
<dbReference type="GO" id="GO:0044782">
    <property type="term" value="P:cilium organization"/>
    <property type="evidence" value="ECO:0007669"/>
    <property type="project" value="TreeGrafter"/>
</dbReference>